<accession>A0A9N9A9E0</accession>
<organism evidence="1 2">
    <name type="scientific">Cetraspora pellucida</name>
    <dbReference type="NCBI Taxonomy" id="1433469"/>
    <lineage>
        <taxon>Eukaryota</taxon>
        <taxon>Fungi</taxon>
        <taxon>Fungi incertae sedis</taxon>
        <taxon>Mucoromycota</taxon>
        <taxon>Glomeromycotina</taxon>
        <taxon>Glomeromycetes</taxon>
        <taxon>Diversisporales</taxon>
        <taxon>Gigasporaceae</taxon>
        <taxon>Cetraspora</taxon>
    </lineage>
</organism>
<evidence type="ECO:0000313" key="1">
    <source>
        <dbReference type="EMBL" id="CAG8522416.1"/>
    </source>
</evidence>
<proteinExistence type="predicted"/>
<dbReference type="EMBL" id="CAJVQA010001689">
    <property type="protein sequence ID" value="CAG8522416.1"/>
    <property type="molecule type" value="Genomic_DNA"/>
</dbReference>
<name>A0A9N9A9E0_9GLOM</name>
<evidence type="ECO:0000313" key="2">
    <source>
        <dbReference type="Proteomes" id="UP000789759"/>
    </source>
</evidence>
<keyword evidence="2" id="KW-1185">Reference proteome</keyword>
<reference evidence="1" key="1">
    <citation type="submission" date="2021-06" db="EMBL/GenBank/DDBJ databases">
        <authorList>
            <person name="Kallberg Y."/>
            <person name="Tangrot J."/>
            <person name="Rosling A."/>
        </authorList>
    </citation>
    <scope>NUCLEOTIDE SEQUENCE</scope>
    <source>
        <strain evidence="1">FL966</strain>
    </source>
</reference>
<protein>
    <submittedName>
        <fullName evidence="1">22595_t:CDS:1</fullName>
    </submittedName>
</protein>
<dbReference type="Proteomes" id="UP000789759">
    <property type="component" value="Unassembled WGS sequence"/>
</dbReference>
<dbReference type="AlphaFoldDB" id="A0A9N9A9E0"/>
<comment type="caution">
    <text evidence="1">The sequence shown here is derived from an EMBL/GenBank/DDBJ whole genome shotgun (WGS) entry which is preliminary data.</text>
</comment>
<sequence>MPENRHNKCLEIGFNKEQYDGTMKMWYYDIQGLTAGGFDPPTSGL</sequence>
<gene>
    <name evidence="1" type="ORF">CPELLU_LOCUS3450</name>
</gene>